<gene>
    <name evidence="1" type="ORF">BST86_03810</name>
</gene>
<dbReference type="RefSeq" id="WP_105982117.1">
    <property type="nucleotide sequence ID" value="NZ_MQUC01000003.1"/>
</dbReference>
<comment type="caution">
    <text evidence="1">The sequence shown here is derived from an EMBL/GenBank/DDBJ whole genome shotgun (WGS) entry which is preliminary data.</text>
</comment>
<dbReference type="EMBL" id="MQUC01000003">
    <property type="protein sequence ID" value="PRP66278.1"/>
    <property type="molecule type" value="Genomic_DNA"/>
</dbReference>
<name>A0A2S9WS45_9FLAO</name>
<reference evidence="1 2" key="1">
    <citation type="submission" date="2016-11" db="EMBL/GenBank/DDBJ databases">
        <title>Trade-off between light-utilization and light-protection in marine flavobacteria.</title>
        <authorList>
            <person name="Kumagai Y."/>
        </authorList>
    </citation>
    <scope>NUCLEOTIDE SEQUENCE [LARGE SCALE GENOMIC DNA]</scope>
    <source>
        <strain evidence="1 2">JCM 17109</strain>
    </source>
</reference>
<dbReference type="InterPro" id="IPR053842">
    <property type="entry name" value="NikA-like"/>
</dbReference>
<keyword evidence="2" id="KW-1185">Reference proteome</keyword>
<organism evidence="1 2">
    <name type="scientific">Nonlabens agnitus</name>
    <dbReference type="NCBI Taxonomy" id="870484"/>
    <lineage>
        <taxon>Bacteria</taxon>
        <taxon>Pseudomonadati</taxon>
        <taxon>Bacteroidota</taxon>
        <taxon>Flavobacteriia</taxon>
        <taxon>Flavobacteriales</taxon>
        <taxon>Flavobacteriaceae</taxon>
        <taxon>Nonlabens</taxon>
    </lineage>
</organism>
<dbReference type="AlphaFoldDB" id="A0A2S9WS45"/>
<proteinExistence type="predicted"/>
<dbReference type="Proteomes" id="UP000239532">
    <property type="component" value="Unassembled WGS sequence"/>
</dbReference>
<evidence type="ECO:0000313" key="1">
    <source>
        <dbReference type="EMBL" id="PRP66278.1"/>
    </source>
</evidence>
<protein>
    <recommendedName>
        <fullName evidence="3">Mobilization protein</fullName>
    </recommendedName>
</protein>
<dbReference type="Pfam" id="PF21983">
    <property type="entry name" value="NikA-like"/>
    <property type="match status" value="1"/>
</dbReference>
<evidence type="ECO:0000313" key="2">
    <source>
        <dbReference type="Proteomes" id="UP000239532"/>
    </source>
</evidence>
<sequence length="99" mass="12095">MKRKKRIQFRVTSMEHSRYTRMAKINRMNLAEFIRKKLDGQHLNPKLTDEDLALMKKLFIESNRWQNISNLFRKKDPRLSSEVDELIKDFREIIINNFK</sequence>
<evidence type="ECO:0008006" key="3">
    <source>
        <dbReference type="Google" id="ProtNLM"/>
    </source>
</evidence>
<accession>A0A2S9WS45</accession>